<dbReference type="Pfam" id="PF00134">
    <property type="entry name" value="Cyclin_N"/>
    <property type="match status" value="1"/>
</dbReference>
<evidence type="ECO:0000256" key="2">
    <source>
        <dbReference type="SAM" id="Phobius"/>
    </source>
</evidence>
<dbReference type="GO" id="GO:0016538">
    <property type="term" value="F:cyclin-dependent protein serine/threonine kinase regulator activity"/>
    <property type="evidence" value="ECO:0007669"/>
    <property type="project" value="InterPro"/>
</dbReference>
<dbReference type="Proteomes" id="UP001255856">
    <property type="component" value="Unassembled WGS sequence"/>
</dbReference>
<feature type="compositionally biased region" description="Basic and acidic residues" evidence="1">
    <location>
        <begin position="308"/>
        <end position="319"/>
    </location>
</feature>
<dbReference type="InterPro" id="IPR006671">
    <property type="entry name" value="Cyclin_N"/>
</dbReference>
<dbReference type="Gene3D" id="1.10.472.10">
    <property type="entry name" value="Cyclin-like"/>
    <property type="match status" value="2"/>
</dbReference>
<keyword evidence="2" id="KW-0812">Transmembrane</keyword>
<dbReference type="SUPFAM" id="SSF47954">
    <property type="entry name" value="Cyclin-like"/>
    <property type="match status" value="2"/>
</dbReference>
<sequence>MARLQRFPLLTKEEIAASPSVQDGVPRAIEARRHKIAIKHTMQTAANFNMSIFACAIGVVLYRRFYTRRSLKHNSSFIIAAASLFLASKINDEPRSHQEISAELLKVWYGRPPARARLQSDPAWTARLFASVLDGERVLLHSVGFDFDVDLPHKRALQLLRLDRHEHLSRVPSFEQYVIGTCNDILRNDPELVLEYSASELALAIIYFQVKVYRNTNVNVAALRDEPEEGADGRPWFARYGLSPERCAAITSRFMERLYNSLGAAAAPAEPSDAAASGTTASTLKRPREDAEGESRAECRSRPAAPELGDRGSELDHIKQPPLEAPEEEAEACQPPLPGEPPPPPPERESSPEEGELEEGEIEG</sequence>
<feature type="domain" description="Cyclin N-terminal" evidence="3">
    <location>
        <begin position="27"/>
        <end position="96"/>
    </location>
</feature>
<name>A0AAD9IK71_PROWI</name>
<dbReference type="GO" id="GO:0006357">
    <property type="term" value="P:regulation of transcription by RNA polymerase II"/>
    <property type="evidence" value="ECO:0007669"/>
    <property type="project" value="InterPro"/>
</dbReference>
<feature type="region of interest" description="Disordered" evidence="1">
    <location>
        <begin position="266"/>
        <end position="364"/>
    </location>
</feature>
<feature type="compositionally biased region" description="Acidic residues" evidence="1">
    <location>
        <begin position="352"/>
        <end position="364"/>
    </location>
</feature>
<proteinExistence type="predicted"/>
<dbReference type="AlphaFoldDB" id="A0AAD9IK71"/>
<feature type="transmembrane region" description="Helical" evidence="2">
    <location>
        <begin position="45"/>
        <end position="62"/>
    </location>
</feature>
<accession>A0AAD9IK71</accession>
<keyword evidence="5" id="KW-1185">Reference proteome</keyword>
<gene>
    <name evidence="4" type="ORF">QBZ16_003554</name>
</gene>
<dbReference type="EMBL" id="JASFZW010000004">
    <property type="protein sequence ID" value="KAK2078714.1"/>
    <property type="molecule type" value="Genomic_DNA"/>
</dbReference>
<evidence type="ECO:0000259" key="3">
    <source>
        <dbReference type="Pfam" id="PF00134"/>
    </source>
</evidence>
<dbReference type="InterPro" id="IPR036915">
    <property type="entry name" value="Cyclin-like_sf"/>
</dbReference>
<reference evidence="4" key="1">
    <citation type="submission" date="2021-01" db="EMBL/GenBank/DDBJ databases">
        <authorList>
            <person name="Eckstrom K.M.E."/>
        </authorList>
    </citation>
    <scope>NUCLEOTIDE SEQUENCE</scope>
    <source>
        <strain evidence="4">UVCC 0001</strain>
    </source>
</reference>
<keyword evidence="2" id="KW-0472">Membrane</keyword>
<feature type="compositionally biased region" description="Low complexity" evidence="1">
    <location>
        <begin position="266"/>
        <end position="283"/>
    </location>
</feature>
<protein>
    <recommendedName>
        <fullName evidence="3">Cyclin N-terminal domain-containing protein</fullName>
    </recommendedName>
</protein>
<feature type="compositionally biased region" description="Basic and acidic residues" evidence="1">
    <location>
        <begin position="286"/>
        <end position="301"/>
    </location>
</feature>
<comment type="caution">
    <text evidence="4">The sequence shown here is derived from an EMBL/GenBank/DDBJ whole genome shotgun (WGS) entry which is preliminary data.</text>
</comment>
<dbReference type="InterPro" id="IPR043198">
    <property type="entry name" value="Cyclin/Ssn8"/>
</dbReference>
<feature type="compositionally biased region" description="Pro residues" evidence="1">
    <location>
        <begin position="335"/>
        <end position="345"/>
    </location>
</feature>
<keyword evidence="2" id="KW-1133">Transmembrane helix</keyword>
<evidence type="ECO:0000256" key="1">
    <source>
        <dbReference type="SAM" id="MobiDB-lite"/>
    </source>
</evidence>
<evidence type="ECO:0000313" key="4">
    <source>
        <dbReference type="EMBL" id="KAK2078714.1"/>
    </source>
</evidence>
<dbReference type="PANTHER" id="PTHR10026">
    <property type="entry name" value="CYCLIN"/>
    <property type="match status" value="1"/>
</dbReference>
<organism evidence="4 5">
    <name type="scientific">Prototheca wickerhamii</name>
    <dbReference type="NCBI Taxonomy" id="3111"/>
    <lineage>
        <taxon>Eukaryota</taxon>
        <taxon>Viridiplantae</taxon>
        <taxon>Chlorophyta</taxon>
        <taxon>core chlorophytes</taxon>
        <taxon>Trebouxiophyceae</taxon>
        <taxon>Chlorellales</taxon>
        <taxon>Chlorellaceae</taxon>
        <taxon>Prototheca</taxon>
    </lineage>
</organism>
<evidence type="ECO:0000313" key="5">
    <source>
        <dbReference type="Proteomes" id="UP001255856"/>
    </source>
</evidence>